<reference evidence="4 5" key="1">
    <citation type="submission" date="2020-07" db="EMBL/GenBank/DDBJ databases">
        <title>Sequencing the genomes of 1000 actinobacteria strains.</title>
        <authorList>
            <person name="Klenk H.-P."/>
        </authorList>
    </citation>
    <scope>NUCLEOTIDE SEQUENCE [LARGE SCALE GENOMIC DNA]</scope>
    <source>
        <strain evidence="4 5">DSM 23819</strain>
    </source>
</reference>
<name>A0A7Y9UTH9_9ACTN</name>
<protein>
    <recommendedName>
        <fullName evidence="3">DUF4190 domain-containing protein</fullName>
    </recommendedName>
</protein>
<feature type="transmembrane region" description="Helical" evidence="2">
    <location>
        <begin position="96"/>
        <end position="121"/>
    </location>
</feature>
<dbReference type="Proteomes" id="UP000540656">
    <property type="component" value="Unassembled WGS sequence"/>
</dbReference>
<keyword evidence="2" id="KW-1133">Transmembrane helix</keyword>
<feature type="region of interest" description="Disordered" evidence="1">
    <location>
        <begin position="1"/>
        <end position="90"/>
    </location>
</feature>
<feature type="compositionally biased region" description="Low complexity" evidence="1">
    <location>
        <begin position="9"/>
        <end position="19"/>
    </location>
</feature>
<keyword evidence="2" id="KW-0812">Transmembrane</keyword>
<evidence type="ECO:0000313" key="4">
    <source>
        <dbReference type="EMBL" id="NYG58274.1"/>
    </source>
</evidence>
<dbReference type="RefSeq" id="WP_179501450.1">
    <property type="nucleotide sequence ID" value="NZ_JACCAA010000001.1"/>
</dbReference>
<accession>A0A7Y9UTH9</accession>
<organism evidence="4 5">
    <name type="scientific">Nocardioides daedukensis</name>
    <dbReference type="NCBI Taxonomy" id="634462"/>
    <lineage>
        <taxon>Bacteria</taxon>
        <taxon>Bacillati</taxon>
        <taxon>Actinomycetota</taxon>
        <taxon>Actinomycetes</taxon>
        <taxon>Propionibacteriales</taxon>
        <taxon>Nocardioidaceae</taxon>
        <taxon>Nocardioides</taxon>
    </lineage>
</organism>
<keyword evidence="5" id="KW-1185">Reference proteome</keyword>
<dbReference type="InterPro" id="IPR025241">
    <property type="entry name" value="DUF4190"/>
</dbReference>
<evidence type="ECO:0000256" key="2">
    <source>
        <dbReference type="SAM" id="Phobius"/>
    </source>
</evidence>
<proteinExistence type="predicted"/>
<evidence type="ECO:0000259" key="3">
    <source>
        <dbReference type="Pfam" id="PF13828"/>
    </source>
</evidence>
<feature type="transmembrane region" description="Helical" evidence="2">
    <location>
        <begin position="133"/>
        <end position="160"/>
    </location>
</feature>
<feature type="domain" description="DUF4190" evidence="3">
    <location>
        <begin position="96"/>
        <end position="149"/>
    </location>
</feature>
<dbReference type="AlphaFoldDB" id="A0A7Y9UTH9"/>
<dbReference type="EMBL" id="JACCAA010000001">
    <property type="protein sequence ID" value="NYG58274.1"/>
    <property type="molecule type" value="Genomic_DNA"/>
</dbReference>
<feature type="compositionally biased region" description="Gly residues" evidence="1">
    <location>
        <begin position="61"/>
        <end position="71"/>
    </location>
</feature>
<evidence type="ECO:0000313" key="5">
    <source>
        <dbReference type="Proteomes" id="UP000540656"/>
    </source>
</evidence>
<feature type="compositionally biased region" description="Low complexity" evidence="1">
    <location>
        <begin position="72"/>
        <end position="84"/>
    </location>
</feature>
<evidence type="ECO:0000256" key="1">
    <source>
        <dbReference type="SAM" id="MobiDB-lite"/>
    </source>
</evidence>
<sequence length="282" mass="29705">MTTPPHYPGPSDSGDSGDSGNEDATRHAPQQPQQPPTHSAYGQQPPAGPYGEPMQPNYGQQGYGQQGGYQQGGYPQQPGNQWQGVDESNKGTSGTAIASLILNATCCGLAIPGIILGFISLHQIKRTGAKGKWMAVTGIVLGFVWALVLAGIIIAVLVVAGNTVTTDNAEVGMCINVEEENDENTVHLNKRDCSDDHDAEIALVSTYGDVEGKINPLEINEGATEETEAAAVCRQLVGEPYSALGDDYEWGLASEDTSNPDKDDKFVCYVGPVNGKADSKIG</sequence>
<keyword evidence="2" id="KW-0472">Membrane</keyword>
<gene>
    <name evidence="4" type="ORF">BJ980_001197</name>
</gene>
<dbReference type="Pfam" id="PF13828">
    <property type="entry name" value="DUF4190"/>
    <property type="match status" value="1"/>
</dbReference>
<comment type="caution">
    <text evidence="4">The sequence shown here is derived from an EMBL/GenBank/DDBJ whole genome shotgun (WGS) entry which is preliminary data.</text>
</comment>